<dbReference type="STRING" id="42256.RradSPS_2067"/>
<dbReference type="PANTHER" id="PTHR43058">
    <property type="entry name" value="SLR0655 PROTEIN"/>
    <property type="match status" value="1"/>
</dbReference>
<feature type="domain" description="DUF427" evidence="2">
    <location>
        <begin position="31"/>
        <end position="128"/>
    </location>
</feature>
<organism evidence="3 5">
    <name type="scientific">Rubrobacter radiotolerans</name>
    <name type="common">Arthrobacter radiotolerans</name>
    <dbReference type="NCBI Taxonomy" id="42256"/>
    <lineage>
        <taxon>Bacteria</taxon>
        <taxon>Bacillati</taxon>
        <taxon>Actinomycetota</taxon>
        <taxon>Rubrobacteria</taxon>
        <taxon>Rubrobacterales</taxon>
        <taxon>Rubrobacteraceae</taxon>
        <taxon>Rubrobacter</taxon>
    </lineage>
</organism>
<gene>
    <name evidence="3" type="ORF">RradSPS_2067</name>
    <name evidence="4" type="ORF">SIL72_12050</name>
</gene>
<evidence type="ECO:0000313" key="5">
    <source>
        <dbReference type="Proteomes" id="UP000025229"/>
    </source>
</evidence>
<accession>A0A023X5R9</accession>
<dbReference type="PANTHER" id="PTHR43058:SF1">
    <property type="entry name" value="DUF427 DOMAIN-CONTAINING PROTEIN"/>
    <property type="match status" value="1"/>
</dbReference>
<dbReference type="RefSeq" id="WP_038682521.1">
    <property type="nucleotide sequence ID" value="NZ_CP007514.1"/>
</dbReference>
<dbReference type="Proteomes" id="UP000025229">
    <property type="component" value="Chromosome"/>
</dbReference>
<evidence type="ECO:0000313" key="3">
    <source>
        <dbReference type="EMBL" id="AHY47350.1"/>
    </source>
</evidence>
<dbReference type="eggNOG" id="COG2343">
    <property type="taxonomic scope" value="Bacteria"/>
</dbReference>
<dbReference type="InterPro" id="IPR007361">
    <property type="entry name" value="DUF427"/>
</dbReference>
<reference evidence="3 5" key="1">
    <citation type="submission" date="2014-03" db="EMBL/GenBank/DDBJ databases">
        <title>Complete genome sequence of the Radio-Resistant Rubrobacter radiotolerans RSPS-4.</title>
        <authorList>
            <person name="Egas C.C."/>
            <person name="Barroso C.C."/>
            <person name="Froufe H.J.C."/>
            <person name="Pacheco J.J."/>
            <person name="Albuquerque L.L."/>
            <person name="da Costa M.M.S."/>
        </authorList>
    </citation>
    <scope>NUCLEOTIDE SEQUENCE [LARGE SCALE GENOMIC DNA]</scope>
    <source>
        <strain evidence="3 5">RSPS-4</strain>
    </source>
</reference>
<name>A0A023X5R9_RUBRA</name>
<dbReference type="PATRIC" id="fig|42256.3.peg.2105"/>
<dbReference type="KEGG" id="rrd:RradSPS_2067"/>
<dbReference type="Proteomes" id="UP001281130">
    <property type="component" value="Unassembled WGS sequence"/>
</dbReference>
<dbReference type="Pfam" id="PF04248">
    <property type="entry name" value="NTP_transf_9"/>
    <property type="match status" value="1"/>
</dbReference>
<dbReference type="InterPro" id="IPR038694">
    <property type="entry name" value="DUF427_sf"/>
</dbReference>
<dbReference type="EMBL" id="JAWXXX010000001">
    <property type="protein sequence ID" value="MDX5894754.1"/>
    <property type="molecule type" value="Genomic_DNA"/>
</dbReference>
<reference evidence="4" key="2">
    <citation type="submission" date="2023-11" db="EMBL/GenBank/DDBJ databases">
        <title>MicrobeMod: A computational toolkit for identifying prokaryotic methylation and restriction-modification with nanopore sequencing.</title>
        <authorList>
            <person name="Crits-Christoph A."/>
            <person name="Kang S.C."/>
            <person name="Lee H."/>
            <person name="Ostrov N."/>
        </authorList>
    </citation>
    <scope>NUCLEOTIDE SEQUENCE</scope>
    <source>
        <strain evidence="4">ATCC 51242</strain>
    </source>
</reference>
<sequence length="170" mass="19260">MHPDRIQPAPGQESVWDYPRPPRTESVGEKVKVVFGGVTIAYTSRAKRVLETSHPPVFYLPPGDVRMEFLTPTDRTSYCEWKGRAVYYDIHTKDEITGEEKAERAAAWSYPSPTRSFEEIKDYVAFYPSKMDACWVGGEKVRAQEGDFYGGWITSKVVGPFKGAPGTWGW</sequence>
<keyword evidence="5" id="KW-1185">Reference proteome</keyword>
<evidence type="ECO:0000313" key="4">
    <source>
        <dbReference type="EMBL" id="MDX5894754.1"/>
    </source>
</evidence>
<feature type="region of interest" description="Disordered" evidence="1">
    <location>
        <begin position="1"/>
        <end position="24"/>
    </location>
</feature>
<dbReference type="OrthoDB" id="285364at2"/>
<evidence type="ECO:0000259" key="2">
    <source>
        <dbReference type="Pfam" id="PF04248"/>
    </source>
</evidence>
<protein>
    <submittedName>
        <fullName evidence="4">DUF427 domain-containing protein</fullName>
    </submittedName>
</protein>
<dbReference type="EMBL" id="CP007514">
    <property type="protein sequence ID" value="AHY47350.1"/>
    <property type="molecule type" value="Genomic_DNA"/>
</dbReference>
<dbReference type="HOGENOM" id="CLU_103537_0_0_11"/>
<evidence type="ECO:0000256" key="1">
    <source>
        <dbReference type="SAM" id="MobiDB-lite"/>
    </source>
</evidence>
<dbReference type="AlphaFoldDB" id="A0A023X5R9"/>
<proteinExistence type="predicted"/>
<dbReference type="Gene3D" id="2.170.150.40">
    <property type="entry name" value="Domain of unknown function (DUF427)"/>
    <property type="match status" value="1"/>
</dbReference>